<dbReference type="InterPro" id="IPR006639">
    <property type="entry name" value="Preselin/SPP"/>
</dbReference>
<evidence type="ECO:0000313" key="9">
    <source>
        <dbReference type="Proteomes" id="UP000007879"/>
    </source>
</evidence>
<evidence type="ECO:0000256" key="7">
    <source>
        <dbReference type="SAM" id="Phobius"/>
    </source>
</evidence>
<dbReference type="Proteomes" id="UP000007879">
    <property type="component" value="Unassembled WGS sequence"/>
</dbReference>
<name>A0A1X7UGW4_AMPQE</name>
<feature type="transmembrane region" description="Helical" evidence="7">
    <location>
        <begin position="12"/>
        <end position="31"/>
    </location>
</feature>
<dbReference type="GO" id="GO:0098553">
    <property type="term" value="C:lumenal side of endoplasmic reticulum membrane"/>
    <property type="evidence" value="ECO:0007669"/>
    <property type="project" value="TreeGrafter"/>
</dbReference>
<evidence type="ECO:0000313" key="8">
    <source>
        <dbReference type="EnsemblMetazoa" id="Aqu2.1.27199_001"/>
    </source>
</evidence>
<dbReference type="PANTHER" id="PTHR12174">
    <property type="entry name" value="SIGNAL PEPTIDE PEPTIDASE"/>
    <property type="match status" value="1"/>
</dbReference>
<evidence type="ECO:0000256" key="5">
    <source>
        <dbReference type="ARBA" id="ARBA00022989"/>
    </source>
</evidence>
<evidence type="ECO:0008006" key="10">
    <source>
        <dbReference type="Google" id="ProtNLM"/>
    </source>
</evidence>
<accession>A0A1X7UGW4</accession>
<dbReference type="GO" id="GO:0042500">
    <property type="term" value="F:aspartic endopeptidase activity, intramembrane cleaving"/>
    <property type="evidence" value="ECO:0007669"/>
    <property type="project" value="InterPro"/>
</dbReference>
<protein>
    <recommendedName>
        <fullName evidence="10">Signal peptide peptidase-like 3</fullName>
    </recommendedName>
</protein>
<dbReference type="InterPro" id="IPR007369">
    <property type="entry name" value="Peptidase_A22B_SPP"/>
</dbReference>
<feature type="transmembrane region" description="Helical" evidence="7">
    <location>
        <begin position="167"/>
        <end position="185"/>
    </location>
</feature>
<feature type="transmembrane region" description="Helical" evidence="7">
    <location>
        <begin position="80"/>
        <end position="98"/>
    </location>
</feature>
<sequence length="360" mass="40881">MMADDPKDFMMMIVSRVFLFSLGILTIIVASRRVVQQEKETVPEKQDVTQTLTWYHVITFPIAGSIMLLVLFYFFEYIQLIFSLFSIVMSGMTVYCFVEPMLEKWNCKSNREYCCSTMELSGLLSFFIAFILTLFWVLTNHWLLLDILGVTIGTFMIQYVRLPSLKLSSILLVFLLVYDVFWVFISSSIFNANVMVEVAIKKAKSPVAVVADTLNMPEVSQAQPFLSLPGKLMVPSSYTEDSYSMLGLGDIVLPGLLLCLSMRFDQLNISTTSLKSTRHRHQLLLLCGKWKYFSLSIMGYIIGLFLAGLMAELADYPQPALLYLVPCVLLPMTVKALVQGHFRILWHGPFTENSHSSLPL</sequence>
<dbReference type="GO" id="GO:0033619">
    <property type="term" value="P:membrane protein proteolysis"/>
    <property type="evidence" value="ECO:0007669"/>
    <property type="project" value="TreeGrafter"/>
</dbReference>
<feature type="transmembrane region" description="Helical" evidence="7">
    <location>
        <begin position="52"/>
        <end position="74"/>
    </location>
</feature>
<dbReference type="STRING" id="400682.A0A1X7UGW4"/>
<reference evidence="8" key="2">
    <citation type="submission" date="2017-05" db="UniProtKB">
        <authorList>
            <consortium name="EnsemblMetazoa"/>
        </authorList>
    </citation>
    <scope>IDENTIFICATION</scope>
</reference>
<comment type="subcellular location">
    <subcellularLocation>
        <location evidence="1">Endomembrane system</location>
        <topology evidence="1">Multi-pass membrane protein</topology>
    </subcellularLocation>
</comment>
<gene>
    <name evidence="8" type="primary">100639366</name>
</gene>
<feature type="transmembrane region" description="Helical" evidence="7">
    <location>
        <begin position="118"/>
        <end position="136"/>
    </location>
</feature>
<comment type="similarity">
    <text evidence="2">Belongs to the peptidase A22B family.</text>
</comment>
<evidence type="ECO:0000256" key="1">
    <source>
        <dbReference type="ARBA" id="ARBA00004127"/>
    </source>
</evidence>
<feature type="transmembrane region" description="Helical" evidence="7">
    <location>
        <begin position="320"/>
        <end position="338"/>
    </location>
</feature>
<keyword evidence="6 7" id="KW-0472">Membrane</keyword>
<dbReference type="GO" id="GO:0030660">
    <property type="term" value="C:Golgi-associated vesicle membrane"/>
    <property type="evidence" value="ECO:0007669"/>
    <property type="project" value="TreeGrafter"/>
</dbReference>
<dbReference type="SMART" id="SM00730">
    <property type="entry name" value="PSN"/>
    <property type="match status" value="1"/>
</dbReference>
<evidence type="ECO:0000256" key="4">
    <source>
        <dbReference type="ARBA" id="ARBA00022801"/>
    </source>
</evidence>
<dbReference type="Pfam" id="PF04258">
    <property type="entry name" value="Peptidase_A22B"/>
    <property type="match status" value="1"/>
</dbReference>
<keyword evidence="5 7" id="KW-1133">Transmembrane helix</keyword>
<keyword evidence="4" id="KW-0378">Hydrolase</keyword>
<feature type="transmembrane region" description="Helical" evidence="7">
    <location>
        <begin position="283"/>
        <end position="308"/>
    </location>
</feature>
<dbReference type="GO" id="GO:0098554">
    <property type="term" value="C:cytoplasmic side of endoplasmic reticulum membrane"/>
    <property type="evidence" value="ECO:0007669"/>
    <property type="project" value="TreeGrafter"/>
</dbReference>
<organism evidence="8">
    <name type="scientific">Amphimedon queenslandica</name>
    <name type="common">Sponge</name>
    <dbReference type="NCBI Taxonomy" id="400682"/>
    <lineage>
        <taxon>Eukaryota</taxon>
        <taxon>Metazoa</taxon>
        <taxon>Porifera</taxon>
        <taxon>Demospongiae</taxon>
        <taxon>Heteroscleromorpha</taxon>
        <taxon>Haplosclerida</taxon>
        <taxon>Niphatidae</taxon>
        <taxon>Amphimedon</taxon>
    </lineage>
</organism>
<proteinExistence type="inferred from homology"/>
<dbReference type="PANTHER" id="PTHR12174:SF22">
    <property type="entry name" value="SIGNAL PEPTIDE PEPTIDASE-LIKE 3"/>
    <property type="match status" value="1"/>
</dbReference>
<keyword evidence="9" id="KW-1185">Reference proteome</keyword>
<dbReference type="KEGG" id="aqu:100639366"/>
<dbReference type="InParanoid" id="A0A1X7UGW4"/>
<evidence type="ECO:0000256" key="2">
    <source>
        <dbReference type="ARBA" id="ARBA00006859"/>
    </source>
</evidence>
<dbReference type="AlphaFoldDB" id="A0A1X7UGW4"/>
<dbReference type="EnsemblMetazoa" id="XM_003387869.3">
    <property type="protein sequence ID" value="XP_003387917.2"/>
    <property type="gene ID" value="LOC100639366"/>
</dbReference>
<evidence type="ECO:0000256" key="3">
    <source>
        <dbReference type="ARBA" id="ARBA00022692"/>
    </source>
</evidence>
<reference evidence="9" key="1">
    <citation type="journal article" date="2010" name="Nature">
        <title>The Amphimedon queenslandica genome and the evolution of animal complexity.</title>
        <authorList>
            <person name="Srivastava M."/>
            <person name="Simakov O."/>
            <person name="Chapman J."/>
            <person name="Fahey B."/>
            <person name="Gauthier M.E."/>
            <person name="Mitros T."/>
            <person name="Richards G.S."/>
            <person name="Conaco C."/>
            <person name="Dacre M."/>
            <person name="Hellsten U."/>
            <person name="Larroux C."/>
            <person name="Putnam N.H."/>
            <person name="Stanke M."/>
            <person name="Adamska M."/>
            <person name="Darling A."/>
            <person name="Degnan S.M."/>
            <person name="Oakley T.H."/>
            <person name="Plachetzki D.C."/>
            <person name="Zhai Y."/>
            <person name="Adamski M."/>
            <person name="Calcino A."/>
            <person name="Cummins S.F."/>
            <person name="Goodstein D.M."/>
            <person name="Harris C."/>
            <person name="Jackson D.J."/>
            <person name="Leys S.P."/>
            <person name="Shu S."/>
            <person name="Woodcroft B.J."/>
            <person name="Vervoort M."/>
            <person name="Kosik K.S."/>
            <person name="Manning G."/>
            <person name="Degnan B.M."/>
            <person name="Rokhsar D.S."/>
        </authorList>
    </citation>
    <scope>NUCLEOTIDE SEQUENCE [LARGE SCALE GENOMIC DNA]</scope>
</reference>
<dbReference type="OrthoDB" id="29661at2759"/>
<dbReference type="GO" id="GO:0006465">
    <property type="term" value="P:signal peptide processing"/>
    <property type="evidence" value="ECO:0007669"/>
    <property type="project" value="TreeGrafter"/>
</dbReference>
<evidence type="ECO:0000256" key="6">
    <source>
        <dbReference type="ARBA" id="ARBA00023136"/>
    </source>
</evidence>
<keyword evidence="3 7" id="KW-0812">Transmembrane</keyword>
<dbReference type="EnsemblMetazoa" id="Aqu2.1.27199_001">
    <property type="protein sequence ID" value="Aqu2.1.27199_001"/>
    <property type="gene ID" value="Aqu2.1.27199"/>
</dbReference>